<dbReference type="InterPro" id="IPR051182">
    <property type="entry name" value="Euk_NMN_adenylyltrnsfrase"/>
</dbReference>
<sequence length="265" mass="29734">MDTSKPMLVDYEFSWHKIKPCTDSRKEPVILVACGLFDPLTYDHLSTDPAVFDTATQWLHENSKFEVCGGYLSPAPDAPYQPADLAGAEYRVDMCRLGTEDHGLLMVDSWEARHQDEVTTPTLMDHFRDEVRRVYYNNPGLRNAHPRKLVAKVILLAGIDINAPMSDHCEWPQEDVAKTVKNYLAIIIQRPGTDLTEIKSGLRPYAGNLSVVATTNTSEVESQQLKGLPEDKQLQKIPPKVLSYRQDYVGCGRRNHLAGSLASHS</sequence>
<name>A0ABR2V2L8_9PEZI</name>
<gene>
    <name evidence="1" type="ORF">SUNI508_00915</name>
</gene>
<evidence type="ECO:0000313" key="2">
    <source>
        <dbReference type="Proteomes" id="UP001408356"/>
    </source>
</evidence>
<dbReference type="Proteomes" id="UP001408356">
    <property type="component" value="Unassembled WGS sequence"/>
</dbReference>
<comment type="caution">
    <text evidence="1">The sequence shown here is derived from an EMBL/GenBank/DDBJ whole genome shotgun (WGS) entry which is preliminary data.</text>
</comment>
<evidence type="ECO:0000313" key="1">
    <source>
        <dbReference type="EMBL" id="KAK9420824.1"/>
    </source>
</evidence>
<dbReference type="SUPFAM" id="SSF52374">
    <property type="entry name" value="Nucleotidylyl transferase"/>
    <property type="match status" value="1"/>
</dbReference>
<reference evidence="1 2" key="1">
    <citation type="journal article" date="2024" name="J. Plant Pathol.">
        <title>Sequence and assembly of the genome of Seiridium unicorne, isolate CBS 538.82, causal agent of cypress canker disease.</title>
        <authorList>
            <person name="Scali E."/>
            <person name="Rocca G.D."/>
            <person name="Danti R."/>
            <person name="Garbelotto M."/>
            <person name="Barberini S."/>
            <person name="Baroncelli R."/>
            <person name="Emiliani G."/>
        </authorList>
    </citation>
    <scope>NUCLEOTIDE SEQUENCE [LARGE SCALE GENOMIC DNA]</scope>
    <source>
        <strain evidence="1 2">BM-138-508</strain>
    </source>
</reference>
<keyword evidence="2" id="KW-1185">Reference proteome</keyword>
<dbReference type="GO" id="GO:0016779">
    <property type="term" value="F:nucleotidyltransferase activity"/>
    <property type="evidence" value="ECO:0007669"/>
    <property type="project" value="UniProtKB-KW"/>
</dbReference>
<proteinExistence type="predicted"/>
<keyword evidence="1" id="KW-0808">Transferase</keyword>
<keyword evidence="1" id="KW-0548">Nucleotidyltransferase</keyword>
<dbReference type="InterPro" id="IPR014729">
    <property type="entry name" value="Rossmann-like_a/b/a_fold"/>
</dbReference>
<dbReference type="Gene3D" id="3.40.50.620">
    <property type="entry name" value="HUPs"/>
    <property type="match status" value="1"/>
</dbReference>
<dbReference type="PANTHER" id="PTHR12039:SF0">
    <property type="entry name" value="NICOTINAMIDE-NUCLEOTIDE ADENYLYLTRANSFERASE"/>
    <property type="match status" value="1"/>
</dbReference>
<accession>A0ABR2V2L8</accession>
<organism evidence="1 2">
    <name type="scientific">Seiridium unicorne</name>
    <dbReference type="NCBI Taxonomy" id="138068"/>
    <lineage>
        <taxon>Eukaryota</taxon>
        <taxon>Fungi</taxon>
        <taxon>Dikarya</taxon>
        <taxon>Ascomycota</taxon>
        <taxon>Pezizomycotina</taxon>
        <taxon>Sordariomycetes</taxon>
        <taxon>Xylariomycetidae</taxon>
        <taxon>Amphisphaeriales</taxon>
        <taxon>Sporocadaceae</taxon>
        <taxon>Seiridium</taxon>
    </lineage>
</organism>
<dbReference type="PANTHER" id="PTHR12039">
    <property type="entry name" value="NICOTINAMIDE MONONUCLEOTIDE ADENYLYLTRANSFERASE"/>
    <property type="match status" value="1"/>
</dbReference>
<protein>
    <submittedName>
        <fullName evidence="1">Nicotinamide-nucleotide adenylyltransferase</fullName>
    </submittedName>
</protein>
<dbReference type="EMBL" id="JARVKF010000223">
    <property type="protein sequence ID" value="KAK9420824.1"/>
    <property type="molecule type" value="Genomic_DNA"/>
</dbReference>